<dbReference type="GO" id="GO:0016740">
    <property type="term" value="F:transferase activity"/>
    <property type="evidence" value="ECO:0007669"/>
    <property type="project" value="UniProtKB-KW"/>
</dbReference>
<dbReference type="InterPro" id="IPR032719">
    <property type="entry name" value="WbsX"/>
</dbReference>
<dbReference type="AlphaFoldDB" id="L8H105"/>
<dbReference type="EMBL" id="KB007953">
    <property type="protein sequence ID" value="ELR18453.1"/>
    <property type="molecule type" value="Genomic_DNA"/>
</dbReference>
<dbReference type="SUPFAM" id="SSF53756">
    <property type="entry name" value="UDP-Glycosyltransferase/glycogen phosphorylase"/>
    <property type="match status" value="1"/>
</dbReference>
<dbReference type="STRING" id="1257118.L8H105"/>
<proteinExistence type="predicted"/>
<accession>L8H105</accession>
<dbReference type="Proteomes" id="UP000011083">
    <property type="component" value="Unassembled WGS sequence"/>
</dbReference>
<evidence type="ECO:0000313" key="1">
    <source>
        <dbReference type="EMBL" id="ELR18453.1"/>
    </source>
</evidence>
<dbReference type="Gene3D" id="3.20.20.80">
    <property type="entry name" value="Glycosidases"/>
    <property type="match status" value="1"/>
</dbReference>
<dbReference type="KEGG" id="acan:ACA1_315040"/>
<dbReference type="GeneID" id="14919230"/>
<sequence length="696" mass="79670">MRGVGAKKLTPLALAIVFPQFHPIPENDRLWGVNFTEWTLLRPMPRRVIDQIVYKPHPDLGYYNLLDFDHRRFMRVLADQYGIHGFCFYHFWFKDRPGSRSSSAGPTPTGLAPGTGADNEVILEQDYSDREGNIKHFNHLLPMFRHKLYIRINDRPVFLIYRVDPKDAQAIAGIMELWQELAVEAGLPGIHFMRFNGPYVWADSPTFAGYAQFEPGFSTGYSGQWNAPREKTGRFTGFQLLDTPTLWAAAEQRAFPRVAGLQQFFRGAFLRWSNAPRRNWTNGNHYAYPMRHLRRVYDLAANDGATVTGPEHFVFLTSWNEWNEQSALEPNDIDGYDALMAVKRVFKPHTGKTVVHLGHTGGETGVFTRDLFKMFPEYNHTWIQDSNLPPPAPNIVLLHIHSAMVREGPRWGILGLVKTYRVRKVPILLTIHDYQWLFPENPNPELSVLETVEPDPGNVKNTTELFRAVDKVTFPDRSVYDYYRSKIGEKRWDENTIELVPHSCLLAHSDRYFVAPVENNTINIAFVGQFDGYKGGGLFCSLSGSTALQEKHSPLTLRYHQFGVSSRAWRENCTSPIIFHDKYDNHRLESILQENKIHIITFLSLFPETFSHVLTRLLRAGIPLVYLNRGALTYRLAGVKHTFPVEGHELAGVEAGVSRAVEFVLKRQGTDMTLRELSPHVQPAKWYLLNYPVPAA</sequence>
<evidence type="ECO:0000313" key="2">
    <source>
        <dbReference type="Proteomes" id="UP000011083"/>
    </source>
</evidence>
<dbReference type="OrthoDB" id="2134023at2759"/>
<dbReference type="Pfam" id="PF14307">
    <property type="entry name" value="Glyco_tran_WbsX"/>
    <property type="match status" value="2"/>
</dbReference>
<keyword evidence="2" id="KW-1185">Reference proteome</keyword>
<protein>
    <submittedName>
        <fullName evidence="1">Glycosyltransferase</fullName>
    </submittedName>
</protein>
<dbReference type="RefSeq" id="XP_004340487.1">
    <property type="nucleotide sequence ID" value="XM_004340439.1"/>
</dbReference>
<gene>
    <name evidence="1" type="ORF">ACA1_315040</name>
</gene>
<reference evidence="1 2" key="1">
    <citation type="journal article" date="2013" name="Genome Biol.">
        <title>Genome of Acanthamoeba castellanii highlights extensive lateral gene transfer and early evolution of tyrosine kinase signaling.</title>
        <authorList>
            <person name="Clarke M."/>
            <person name="Lohan A.J."/>
            <person name="Liu B."/>
            <person name="Lagkouvardos I."/>
            <person name="Roy S."/>
            <person name="Zafar N."/>
            <person name="Bertelli C."/>
            <person name="Schilde C."/>
            <person name="Kianianmomeni A."/>
            <person name="Burglin T.R."/>
            <person name="Frech C."/>
            <person name="Turcotte B."/>
            <person name="Kopec K.O."/>
            <person name="Synnott J.M."/>
            <person name="Choo C."/>
            <person name="Paponov I."/>
            <person name="Finkler A."/>
            <person name="Soon Heng Tan C."/>
            <person name="Hutchins A.P."/>
            <person name="Weinmeier T."/>
            <person name="Rattei T."/>
            <person name="Chu J.S."/>
            <person name="Gimenez G."/>
            <person name="Irimia M."/>
            <person name="Rigden D.J."/>
            <person name="Fitzpatrick D.A."/>
            <person name="Lorenzo-Morales J."/>
            <person name="Bateman A."/>
            <person name="Chiu C.H."/>
            <person name="Tang P."/>
            <person name="Hegemann P."/>
            <person name="Fromm H."/>
            <person name="Raoult D."/>
            <person name="Greub G."/>
            <person name="Miranda-Saavedra D."/>
            <person name="Chen N."/>
            <person name="Nash P."/>
            <person name="Ginger M.L."/>
            <person name="Horn M."/>
            <person name="Schaap P."/>
            <person name="Caler L."/>
            <person name="Loftus B."/>
        </authorList>
    </citation>
    <scope>NUCLEOTIDE SEQUENCE [LARGE SCALE GENOMIC DNA]</scope>
    <source>
        <strain evidence="1 2">Neff</strain>
    </source>
</reference>
<dbReference type="VEuPathDB" id="AmoebaDB:ACA1_315040"/>
<name>L8H105_ACACF</name>
<organism evidence="1 2">
    <name type="scientific">Acanthamoeba castellanii (strain ATCC 30010 / Neff)</name>
    <dbReference type="NCBI Taxonomy" id="1257118"/>
    <lineage>
        <taxon>Eukaryota</taxon>
        <taxon>Amoebozoa</taxon>
        <taxon>Discosea</taxon>
        <taxon>Longamoebia</taxon>
        <taxon>Centramoebida</taxon>
        <taxon>Acanthamoebidae</taxon>
        <taxon>Acanthamoeba</taxon>
    </lineage>
</organism>
<dbReference type="PANTHER" id="PTHR41244:SF1">
    <property type="entry name" value="GLYCOSYLTRANSFERASE"/>
    <property type="match status" value="1"/>
</dbReference>
<keyword evidence="1" id="KW-0808">Transferase</keyword>
<dbReference type="PANTHER" id="PTHR41244">
    <property type="entry name" value="RHAMNAN SYNTHESIS F"/>
    <property type="match status" value="1"/>
</dbReference>